<evidence type="ECO:0000313" key="2">
    <source>
        <dbReference type="EMBL" id="RJF99026.1"/>
    </source>
</evidence>
<dbReference type="PANTHER" id="PTHR33877">
    <property type="entry name" value="SLL1193 PROTEIN"/>
    <property type="match status" value="1"/>
</dbReference>
<proteinExistence type="predicted"/>
<organism evidence="2 3">
    <name type="scientific">Noviherbaspirillum saxi</name>
    <dbReference type="NCBI Taxonomy" id="2320863"/>
    <lineage>
        <taxon>Bacteria</taxon>
        <taxon>Pseudomonadati</taxon>
        <taxon>Pseudomonadota</taxon>
        <taxon>Betaproteobacteria</taxon>
        <taxon>Burkholderiales</taxon>
        <taxon>Oxalobacteraceae</taxon>
        <taxon>Noviherbaspirillum</taxon>
    </lineage>
</organism>
<dbReference type="InterPro" id="IPR003615">
    <property type="entry name" value="HNH_nuc"/>
</dbReference>
<gene>
    <name evidence="2" type="ORF">D3871_11275</name>
</gene>
<accession>A0A3A3FSK0</accession>
<dbReference type="Pfam" id="PF01844">
    <property type="entry name" value="HNH"/>
    <property type="match status" value="1"/>
</dbReference>
<evidence type="ECO:0000313" key="3">
    <source>
        <dbReference type="Proteomes" id="UP000265955"/>
    </source>
</evidence>
<feature type="domain" description="HNH nuclease" evidence="1">
    <location>
        <begin position="168"/>
        <end position="226"/>
    </location>
</feature>
<keyword evidence="2" id="KW-0255">Endonuclease</keyword>
<dbReference type="SMART" id="SM00507">
    <property type="entry name" value="HNHc"/>
    <property type="match status" value="1"/>
</dbReference>
<keyword evidence="3" id="KW-1185">Reference proteome</keyword>
<keyword evidence="2" id="KW-0378">Hydrolase</keyword>
<dbReference type="Gene3D" id="1.10.30.50">
    <property type="match status" value="1"/>
</dbReference>
<dbReference type="InterPro" id="IPR052892">
    <property type="entry name" value="NA-targeting_endonuclease"/>
</dbReference>
<dbReference type="PANTHER" id="PTHR33877:SF2">
    <property type="entry name" value="OS07G0170200 PROTEIN"/>
    <property type="match status" value="1"/>
</dbReference>
<dbReference type="InterPro" id="IPR002711">
    <property type="entry name" value="HNH"/>
</dbReference>
<keyword evidence="2" id="KW-0540">Nuclease</keyword>
<reference evidence="3" key="1">
    <citation type="submission" date="2018-09" db="EMBL/GenBank/DDBJ databases">
        <authorList>
            <person name="Zhu H."/>
        </authorList>
    </citation>
    <scope>NUCLEOTIDE SEQUENCE [LARGE SCALE GENOMIC DNA]</scope>
    <source>
        <strain evidence="3">K1R23-30</strain>
    </source>
</reference>
<dbReference type="AlphaFoldDB" id="A0A3A3FSK0"/>
<dbReference type="GO" id="GO:0008270">
    <property type="term" value="F:zinc ion binding"/>
    <property type="evidence" value="ECO:0007669"/>
    <property type="project" value="InterPro"/>
</dbReference>
<dbReference type="GO" id="GO:0003676">
    <property type="term" value="F:nucleic acid binding"/>
    <property type="evidence" value="ECO:0007669"/>
    <property type="project" value="InterPro"/>
</dbReference>
<evidence type="ECO:0000259" key="1">
    <source>
        <dbReference type="SMART" id="SM00507"/>
    </source>
</evidence>
<name>A0A3A3FSK0_9BURK</name>
<dbReference type="RefSeq" id="WP_119768972.1">
    <property type="nucleotide sequence ID" value="NZ_QYUO01000001.1"/>
</dbReference>
<dbReference type="GO" id="GO:0004519">
    <property type="term" value="F:endonuclease activity"/>
    <property type="evidence" value="ECO:0007669"/>
    <property type="project" value="UniProtKB-KW"/>
</dbReference>
<dbReference type="EMBL" id="QYUO01000001">
    <property type="protein sequence ID" value="RJF99026.1"/>
    <property type="molecule type" value="Genomic_DNA"/>
</dbReference>
<comment type="caution">
    <text evidence="2">The sequence shown here is derived from an EMBL/GenBank/DDBJ whole genome shotgun (WGS) entry which is preliminary data.</text>
</comment>
<dbReference type="Proteomes" id="UP000265955">
    <property type="component" value="Unassembled WGS sequence"/>
</dbReference>
<protein>
    <submittedName>
        <fullName evidence="2">HNH endonuclease</fullName>
    </submittedName>
</protein>
<dbReference type="CDD" id="cd00085">
    <property type="entry name" value="HNHc"/>
    <property type="match status" value="1"/>
</dbReference>
<sequence length="244" mass="27776">MCANTHRLLFICNIRGITVTEAEYSSRASYCACGSFIHQPIGRGRPRRHCSDKCKDKASSERRAPVRKGLREFACAHCSSKFLSEHKKKYCGETCALRALIAGRRAKREQEYKAKPLVVQCRACANSFCPLYGFFSAPSHCADCEEKDGYRWVRVRRERIKAAFVEAVDRKKVFDRDYWVCQECGVKTISIPFKPNSAELDHIRPVSKGGEHSYRNTRCICRQCNLAKRDRFESALAMGAASWG</sequence>